<reference evidence="2" key="1">
    <citation type="journal article" date="2019" name="MBio">
        <title>Virus Genomes from Deep Sea Sediments Expand the Ocean Megavirome and Support Independent Origins of Viral Gigantism.</title>
        <authorList>
            <person name="Backstrom D."/>
            <person name="Yutin N."/>
            <person name="Jorgensen S.L."/>
            <person name="Dharamshi J."/>
            <person name="Homa F."/>
            <person name="Zaremba-Niedwiedzka K."/>
            <person name="Spang A."/>
            <person name="Wolf Y.I."/>
            <person name="Koonin E.V."/>
            <person name="Ettema T.J."/>
        </authorList>
    </citation>
    <scope>NUCLEOTIDE SEQUENCE</scope>
</reference>
<dbReference type="SMART" id="SM00497">
    <property type="entry name" value="IENR1"/>
    <property type="match status" value="1"/>
</dbReference>
<evidence type="ECO:0000313" key="2">
    <source>
        <dbReference type="EMBL" id="QBK92452.1"/>
    </source>
</evidence>
<dbReference type="InterPro" id="IPR044925">
    <property type="entry name" value="His-Me_finger_sf"/>
</dbReference>
<name>A0A481ZAV2_9VIRU</name>
<dbReference type="InterPro" id="IPR003615">
    <property type="entry name" value="HNH_nuc"/>
</dbReference>
<proteinExistence type="predicted"/>
<sequence>MIQSKTISKYDVKMVRCKGIKEDGSQCTFKTKNNKLTCIRHDSNKINPTCSGKKTRGGKCTRTVNNEGDRCRDHQKGPKCNEPNSKKERGLCKNKVDNEGDKCIMHGGQKKIKEVNKDERTVIYCPKCKKKETWKYMKPHGFSNYEVSSIGRFYNIKRCKLLAIDLKPISTGYVRAELINDDGDRKSKNISTWLGGVFFNIKLVYGKEYNTITADHINRVKTDNYVCCNLRVATKSEQCLNQEKSEFNNGKIVFKISPNDGTILEKYTSIKQASIDLSCQLDTITRLCKSGKEVDGYKLRFMIREDLGKDKWVSSESLYPEYQPSFWVSTGGWTERSDGRLTQGSLRGKYFRMGITINHDETTVRDVHVVVWEIINDKKVPKGMEISHIDDDGENNRIENLELNTHTGNMRNMIRLGMRGMSIKVKQIFHDSTPSRIYFNKTEACLKNSIEIRTLNKVIRGEKQGAGLCKCGLLYSWEKII</sequence>
<dbReference type="EMBL" id="MK500577">
    <property type="protein sequence ID" value="QBK92452.1"/>
    <property type="molecule type" value="Genomic_DNA"/>
</dbReference>
<dbReference type="GO" id="GO:0004519">
    <property type="term" value="F:endonuclease activity"/>
    <property type="evidence" value="ECO:0007669"/>
    <property type="project" value="UniProtKB-KW"/>
</dbReference>
<accession>A0A481ZAV2</accession>
<protein>
    <submittedName>
        <fullName evidence="2">HNH endonuclease</fullName>
    </submittedName>
</protein>
<keyword evidence="2" id="KW-0378">Hydrolase</keyword>
<keyword evidence="2" id="KW-0540">Nuclease</keyword>
<dbReference type="SUPFAM" id="SSF54060">
    <property type="entry name" value="His-Me finger endonucleases"/>
    <property type="match status" value="2"/>
</dbReference>
<dbReference type="InterPro" id="IPR003647">
    <property type="entry name" value="Intron_nuc_1_rpt"/>
</dbReference>
<gene>
    <name evidence="2" type="ORF">LCPAC401_00900</name>
</gene>
<keyword evidence="2" id="KW-0255">Endonuclease</keyword>
<dbReference type="Pfam" id="PF13392">
    <property type="entry name" value="HNH_3"/>
    <property type="match status" value="1"/>
</dbReference>
<organism evidence="2">
    <name type="scientific">Pithovirus LCPAC401</name>
    <dbReference type="NCBI Taxonomy" id="2506595"/>
    <lineage>
        <taxon>Viruses</taxon>
        <taxon>Pithoviruses</taxon>
    </lineage>
</organism>
<feature type="domain" description="HNH nuclease" evidence="1">
    <location>
        <begin position="367"/>
        <end position="411"/>
    </location>
</feature>
<evidence type="ECO:0000259" key="1">
    <source>
        <dbReference type="Pfam" id="PF13392"/>
    </source>
</evidence>
<dbReference type="Gene3D" id="3.90.75.20">
    <property type="match status" value="2"/>
</dbReference>